<evidence type="ECO:0000256" key="8">
    <source>
        <dbReference type="SAM" id="SignalP"/>
    </source>
</evidence>
<dbReference type="SUPFAM" id="SSF55486">
    <property type="entry name" value="Metalloproteases ('zincins'), catalytic domain"/>
    <property type="match status" value="1"/>
</dbReference>
<feature type="domain" description="Lysine-specific metallo-endopeptidase" evidence="9">
    <location>
        <begin position="228"/>
        <end position="365"/>
    </location>
</feature>
<proteinExistence type="inferred from homology"/>
<evidence type="ECO:0000256" key="4">
    <source>
        <dbReference type="ARBA" id="ARBA00022723"/>
    </source>
</evidence>
<evidence type="ECO:0000256" key="5">
    <source>
        <dbReference type="ARBA" id="ARBA00022801"/>
    </source>
</evidence>
<feature type="chain" id="PRO_5045634226" description="Lysine-specific metallo-endopeptidase domain-containing protein" evidence="8">
    <location>
        <begin position="23"/>
        <end position="377"/>
    </location>
</feature>
<name>A0ABR3F5D8_9AGAR</name>
<dbReference type="InterPro" id="IPR050414">
    <property type="entry name" value="Fungal_M35_metalloproteases"/>
</dbReference>
<evidence type="ECO:0000259" key="9">
    <source>
        <dbReference type="SMART" id="SM01351"/>
    </source>
</evidence>
<gene>
    <name evidence="10" type="ORF">V5O48_011556</name>
</gene>
<keyword evidence="11" id="KW-1185">Reference proteome</keyword>
<dbReference type="InterPro" id="IPR029463">
    <property type="entry name" value="Lys_MEP"/>
</dbReference>
<evidence type="ECO:0000256" key="1">
    <source>
        <dbReference type="ARBA" id="ARBA00001947"/>
    </source>
</evidence>
<comment type="similarity">
    <text evidence="2">Belongs to the peptidase M35 family.</text>
</comment>
<keyword evidence="8" id="KW-0732">Signal</keyword>
<evidence type="ECO:0000256" key="3">
    <source>
        <dbReference type="ARBA" id="ARBA00022670"/>
    </source>
</evidence>
<keyword evidence="3" id="KW-0645">Protease</keyword>
<keyword evidence="5" id="KW-0378">Hydrolase</keyword>
<dbReference type="Pfam" id="PF14521">
    <property type="entry name" value="Aspzincin_M35"/>
    <property type="match status" value="1"/>
</dbReference>
<organism evidence="10 11">
    <name type="scientific">Marasmius crinis-equi</name>
    <dbReference type="NCBI Taxonomy" id="585013"/>
    <lineage>
        <taxon>Eukaryota</taxon>
        <taxon>Fungi</taxon>
        <taxon>Dikarya</taxon>
        <taxon>Basidiomycota</taxon>
        <taxon>Agaricomycotina</taxon>
        <taxon>Agaricomycetes</taxon>
        <taxon>Agaricomycetidae</taxon>
        <taxon>Agaricales</taxon>
        <taxon>Marasmiineae</taxon>
        <taxon>Marasmiaceae</taxon>
        <taxon>Marasmius</taxon>
    </lineage>
</organism>
<comment type="cofactor">
    <cofactor evidence="1">
        <name>Zn(2+)</name>
        <dbReference type="ChEBI" id="CHEBI:29105"/>
    </cofactor>
</comment>
<dbReference type="Gene3D" id="3.40.390.10">
    <property type="entry name" value="Collagenase (Catalytic Domain)"/>
    <property type="match status" value="1"/>
</dbReference>
<keyword evidence="7" id="KW-0482">Metalloprotease</keyword>
<dbReference type="EMBL" id="JBAHYK010000942">
    <property type="protein sequence ID" value="KAL0570398.1"/>
    <property type="molecule type" value="Genomic_DNA"/>
</dbReference>
<dbReference type="PANTHER" id="PTHR37016:SF3">
    <property type="entry name" value="NEUTRAL PROTEASE 2-RELATED"/>
    <property type="match status" value="1"/>
</dbReference>
<dbReference type="PANTHER" id="PTHR37016">
    <property type="match status" value="1"/>
</dbReference>
<protein>
    <recommendedName>
        <fullName evidence="9">Lysine-specific metallo-endopeptidase domain-containing protein</fullName>
    </recommendedName>
</protein>
<evidence type="ECO:0000313" key="11">
    <source>
        <dbReference type="Proteomes" id="UP001465976"/>
    </source>
</evidence>
<evidence type="ECO:0000313" key="10">
    <source>
        <dbReference type="EMBL" id="KAL0570398.1"/>
    </source>
</evidence>
<evidence type="ECO:0000256" key="2">
    <source>
        <dbReference type="ARBA" id="ARBA00010279"/>
    </source>
</evidence>
<keyword evidence="4" id="KW-0479">Metal-binding</keyword>
<dbReference type="Gene3D" id="2.60.40.2970">
    <property type="match status" value="1"/>
</dbReference>
<comment type="caution">
    <text evidence="10">The sequence shown here is derived from an EMBL/GenBank/DDBJ whole genome shotgun (WGS) entry which is preliminary data.</text>
</comment>
<evidence type="ECO:0000256" key="6">
    <source>
        <dbReference type="ARBA" id="ARBA00022833"/>
    </source>
</evidence>
<dbReference type="InterPro" id="IPR024079">
    <property type="entry name" value="MetalloPept_cat_dom_sf"/>
</dbReference>
<reference evidence="10 11" key="1">
    <citation type="submission" date="2024-02" db="EMBL/GenBank/DDBJ databases">
        <title>A draft genome for the cacao thread blight pathogen Marasmius crinis-equi.</title>
        <authorList>
            <person name="Cohen S.P."/>
            <person name="Baruah I.K."/>
            <person name="Amoako-Attah I."/>
            <person name="Bukari Y."/>
            <person name="Meinhardt L.W."/>
            <person name="Bailey B.A."/>
        </authorList>
    </citation>
    <scope>NUCLEOTIDE SEQUENCE [LARGE SCALE GENOMIC DNA]</scope>
    <source>
        <strain evidence="10 11">GH-76</strain>
    </source>
</reference>
<dbReference type="Proteomes" id="UP001465976">
    <property type="component" value="Unassembled WGS sequence"/>
</dbReference>
<keyword evidence="6" id="KW-0862">Zinc</keyword>
<accession>A0ABR3F5D8</accession>
<feature type="signal peptide" evidence="8">
    <location>
        <begin position="1"/>
        <end position="22"/>
    </location>
</feature>
<sequence>MFSRSVRLAVTALALSALSVRAEPSLSLKLSGPPSVDGVHNLKVVATLFNTGSDTIKLLNDPRGLLSKASADKFTISNGAGSAPSFTGIKVKYSPGHAAKHGGDSGYTVLKAGESVQVEHDLSKSYDFEQSGEGSYDIHGHQNFHYHDEATNEVKTVTAKIESSHKAKIAGKLAVRRSLSARQAGNSTSTTSPIIGSEAGYANCSAQEAALVHAASVYAQIYSFHSYEYLVQNNHSGAARYETWFGAYDVARHQNLTKHFARVLENPFSNYTYDCHGAECPADGGTFAYVFPDQFGTIYLCQSFWKANITGADSKAGTLVHESTHFTIVAGTTDENYGRNSSRNLAVTNPAAALVNADSHEYFAEDSDPITATQAGV</sequence>
<dbReference type="SMART" id="SM01351">
    <property type="entry name" value="Aspzincin_M35"/>
    <property type="match status" value="1"/>
</dbReference>
<evidence type="ECO:0000256" key="7">
    <source>
        <dbReference type="ARBA" id="ARBA00023049"/>
    </source>
</evidence>